<dbReference type="AlphaFoldDB" id="A0A6G1IMR0"/>
<keyword evidence="1" id="KW-0732">Signal</keyword>
<evidence type="ECO:0000313" key="3">
    <source>
        <dbReference type="Proteomes" id="UP000799291"/>
    </source>
</evidence>
<keyword evidence="3" id="KW-1185">Reference proteome</keyword>
<evidence type="ECO:0000256" key="1">
    <source>
        <dbReference type="SAM" id="SignalP"/>
    </source>
</evidence>
<feature type="signal peptide" evidence="1">
    <location>
        <begin position="1"/>
        <end position="19"/>
    </location>
</feature>
<accession>A0A6G1IMR0</accession>
<feature type="chain" id="PRO_5026213607" evidence="1">
    <location>
        <begin position="20"/>
        <end position="128"/>
    </location>
</feature>
<sequence length="128" mass="14702">MAYWDLAVFLLLHIRELDAGRNVQRFKDPVRPYSILECVDIDELFQLGFWIHPLRPTSLIELSVASYNSLLSVYHTTLTCAPTTLNRDLPETQALVGNDQFQVSAMKAPQSCVKHLREYYVTIYRPGS</sequence>
<protein>
    <submittedName>
        <fullName evidence="2">Uncharacterized protein</fullName>
    </submittedName>
</protein>
<gene>
    <name evidence="2" type="ORF">K458DRAFT_407919</name>
</gene>
<evidence type="ECO:0000313" key="2">
    <source>
        <dbReference type="EMBL" id="KAF2679534.1"/>
    </source>
</evidence>
<dbReference type="Proteomes" id="UP000799291">
    <property type="component" value="Unassembled WGS sequence"/>
</dbReference>
<reference evidence="2" key="1">
    <citation type="journal article" date="2020" name="Stud. Mycol.">
        <title>101 Dothideomycetes genomes: a test case for predicting lifestyles and emergence of pathogens.</title>
        <authorList>
            <person name="Haridas S."/>
            <person name="Albert R."/>
            <person name="Binder M."/>
            <person name="Bloem J."/>
            <person name="Labutti K."/>
            <person name="Salamov A."/>
            <person name="Andreopoulos B."/>
            <person name="Baker S."/>
            <person name="Barry K."/>
            <person name="Bills G."/>
            <person name="Bluhm B."/>
            <person name="Cannon C."/>
            <person name="Castanera R."/>
            <person name="Culley D."/>
            <person name="Daum C."/>
            <person name="Ezra D."/>
            <person name="Gonzalez J."/>
            <person name="Henrissat B."/>
            <person name="Kuo A."/>
            <person name="Liang C."/>
            <person name="Lipzen A."/>
            <person name="Lutzoni F."/>
            <person name="Magnuson J."/>
            <person name="Mondo S."/>
            <person name="Nolan M."/>
            <person name="Ohm R."/>
            <person name="Pangilinan J."/>
            <person name="Park H.-J."/>
            <person name="Ramirez L."/>
            <person name="Alfaro M."/>
            <person name="Sun H."/>
            <person name="Tritt A."/>
            <person name="Yoshinaga Y."/>
            <person name="Zwiers L.-H."/>
            <person name="Turgeon B."/>
            <person name="Goodwin S."/>
            <person name="Spatafora J."/>
            <person name="Crous P."/>
            <person name="Grigoriev I."/>
        </authorList>
    </citation>
    <scope>NUCLEOTIDE SEQUENCE</scope>
    <source>
        <strain evidence="2">CBS 122367</strain>
    </source>
</reference>
<proteinExistence type="predicted"/>
<dbReference type="OrthoDB" id="5362630at2759"/>
<name>A0A6G1IMR0_9PLEO</name>
<dbReference type="EMBL" id="MU005602">
    <property type="protein sequence ID" value="KAF2679534.1"/>
    <property type="molecule type" value="Genomic_DNA"/>
</dbReference>
<organism evidence="2 3">
    <name type="scientific">Lentithecium fluviatile CBS 122367</name>
    <dbReference type="NCBI Taxonomy" id="1168545"/>
    <lineage>
        <taxon>Eukaryota</taxon>
        <taxon>Fungi</taxon>
        <taxon>Dikarya</taxon>
        <taxon>Ascomycota</taxon>
        <taxon>Pezizomycotina</taxon>
        <taxon>Dothideomycetes</taxon>
        <taxon>Pleosporomycetidae</taxon>
        <taxon>Pleosporales</taxon>
        <taxon>Massarineae</taxon>
        <taxon>Lentitheciaceae</taxon>
        <taxon>Lentithecium</taxon>
    </lineage>
</organism>